<dbReference type="AlphaFoldDB" id="A0A2W5NBN2"/>
<evidence type="ECO:0000256" key="1">
    <source>
        <dbReference type="ARBA" id="ARBA00009437"/>
    </source>
</evidence>
<dbReference type="PROSITE" id="PS50931">
    <property type="entry name" value="HTH_LYSR"/>
    <property type="match status" value="1"/>
</dbReference>
<evidence type="ECO:0000259" key="5">
    <source>
        <dbReference type="PROSITE" id="PS50931"/>
    </source>
</evidence>
<name>A0A2W5NBN2_RHOSU</name>
<dbReference type="InterPro" id="IPR005119">
    <property type="entry name" value="LysR_subst-bd"/>
</dbReference>
<evidence type="ECO:0000256" key="2">
    <source>
        <dbReference type="ARBA" id="ARBA00023015"/>
    </source>
</evidence>
<comment type="similarity">
    <text evidence="1">Belongs to the LysR transcriptional regulatory family.</text>
</comment>
<dbReference type="PANTHER" id="PTHR30419:SF28">
    <property type="entry name" value="HTH-TYPE TRANSCRIPTIONAL REGULATOR BSDA"/>
    <property type="match status" value="1"/>
</dbReference>
<dbReference type="GO" id="GO:0005829">
    <property type="term" value="C:cytosol"/>
    <property type="evidence" value="ECO:0007669"/>
    <property type="project" value="TreeGrafter"/>
</dbReference>
<dbReference type="InterPro" id="IPR036390">
    <property type="entry name" value="WH_DNA-bd_sf"/>
</dbReference>
<dbReference type="Gene3D" id="1.10.10.10">
    <property type="entry name" value="Winged helix-like DNA-binding domain superfamily/Winged helix DNA-binding domain"/>
    <property type="match status" value="1"/>
</dbReference>
<organism evidence="6 7">
    <name type="scientific">Rhodovulum sulfidophilum</name>
    <name type="common">Rhodobacter sulfidophilus</name>
    <dbReference type="NCBI Taxonomy" id="35806"/>
    <lineage>
        <taxon>Bacteria</taxon>
        <taxon>Pseudomonadati</taxon>
        <taxon>Pseudomonadota</taxon>
        <taxon>Alphaproteobacteria</taxon>
        <taxon>Rhodobacterales</taxon>
        <taxon>Paracoccaceae</taxon>
        <taxon>Rhodovulum</taxon>
    </lineage>
</organism>
<dbReference type="GO" id="GO:0003700">
    <property type="term" value="F:DNA-binding transcription factor activity"/>
    <property type="evidence" value="ECO:0007669"/>
    <property type="project" value="InterPro"/>
</dbReference>
<accession>A0A2W5NBN2</accession>
<dbReference type="Proteomes" id="UP000249185">
    <property type="component" value="Unassembled WGS sequence"/>
</dbReference>
<dbReference type="Gene3D" id="3.40.190.290">
    <property type="match status" value="1"/>
</dbReference>
<protein>
    <submittedName>
        <fullName evidence="6">LysR family transcriptional regulator</fullName>
    </submittedName>
</protein>
<dbReference type="InterPro" id="IPR036388">
    <property type="entry name" value="WH-like_DNA-bd_sf"/>
</dbReference>
<gene>
    <name evidence="6" type="ORF">DI556_15040</name>
</gene>
<dbReference type="SUPFAM" id="SSF53850">
    <property type="entry name" value="Periplasmic binding protein-like II"/>
    <property type="match status" value="1"/>
</dbReference>
<evidence type="ECO:0000256" key="4">
    <source>
        <dbReference type="ARBA" id="ARBA00023163"/>
    </source>
</evidence>
<evidence type="ECO:0000256" key="3">
    <source>
        <dbReference type="ARBA" id="ARBA00023125"/>
    </source>
</evidence>
<dbReference type="Pfam" id="PF00126">
    <property type="entry name" value="HTH_1"/>
    <property type="match status" value="1"/>
</dbReference>
<proteinExistence type="inferred from homology"/>
<dbReference type="EMBL" id="QFPW01000013">
    <property type="protein sequence ID" value="PZQ48135.1"/>
    <property type="molecule type" value="Genomic_DNA"/>
</dbReference>
<keyword evidence="3" id="KW-0238">DNA-binding</keyword>
<reference evidence="6 7" key="1">
    <citation type="submission" date="2017-08" db="EMBL/GenBank/DDBJ databases">
        <title>Infants hospitalized years apart are colonized by the same room-sourced microbial strains.</title>
        <authorList>
            <person name="Brooks B."/>
            <person name="Olm M.R."/>
            <person name="Firek B.A."/>
            <person name="Baker R."/>
            <person name="Thomas B.C."/>
            <person name="Morowitz M.J."/>
            <person name="Banfield J.F."/>
        </authorList>
    </citation>
    <scope>NUCLEOTIDE SEQUENCE [LARGE SCALE GENOMIC DNA]</scope>
    <source>
        <strain evidence="6">S2_005_002_R2_34</strain>
    </source>
</reference>
<sequence>MDEFLDRIPTSLWRLLPRIARAGSLSLAARASGISQPAATKLILRAEEICGVALLRRDRRPLELTAEGLLLLDFAERRNALAAQAQDRLREGRGAGRGLARIASFGASASTHLLPGLVDHVARRWPGLRVEITEDTDRPALRALSDGLVDFATTLDHEDWTLELIPMAHDRLIALVRADDALAGRDRLDAASLADRPFILTRGGSEPLLREWFARQGLEPRVSHRIQQITSILAMVRAGMGVSVIAEMAVPETHDGVVAVPLSPGFPRTICLARRAGSFGSLAAERVWRLAERHFAPD</sequence>
<evidence type="ECO:0000313" key="6">
    <source>
        <dbReference type="EMBL" id="PZQ48135.1"/>
    </source>
</evidence>
<keyword evidence="2" id="KW-0805">Transcription regulation</keyword>
<dbReference type="GO" id="GO:0003677">
    <property type="term" value="F:DNA binding"/>
    <property type="evidence" value="ECO:0007669"/>
    <property type="project" value="UniProtKB-KW"/>
</dbReference>
<dbReference type="InterPro" id="IPR000847">
    <property type="entry name" value="LysR_HTH_N"/>
</dbReference>
<dbReference type="SUPFAM" id="SSF46785">
    <property type="entry name" value="Winged helix' DNA-binding domain"/>
    <property type="match status" value="1"/>
</dbReference>
<feature type="domain" description="HTH lysR-type" evidence="5">
    <location>
        <begin position="8"/>
        <end position="65"/>
    </location>
</feature>
<dbReference type="Pfam" id="PF03466">
    <property type="entry name" value="LysR_substrate"/>
    <property type="match status" value="1"/>
</dbReference>
<dbReference type="PANTHER" id="PTHR30419">
    <property type="entry name" value="HTH-TYPE TRANSCRIPTIONAL REGULATOR YBHD"/>
    <property type="match status" value="1"/>
</dbReference>
<comment type="caution">
    <text evidence="6">The sequence shown here is derived from an EMBL/GenBank/DDBJ whole genome shotgun (WGS) entry which is preliminary data.</text>
</comment>
<keyword evidence="4" id="KW-0804">Transcription</keyword>
<evidence type="ECO:0000313" key="7">
    <source>
        <dbReference type="Proteomes" id="UP000249185"/>
    </source>
</evidence>
<dbReference type="InterPro" id="IPR050950">
    <property type="entry name" value="HTH-type_LysR_regulators"/>
</dbReference>
<dbReference type="CDD" id="cd05466">
    <property type="entry name" value="PBP2_LTTR_substrate"/>
    <property type="match status" value="1"/>
</dbReference>